<accession>A0A4D7CS14</accession>
<feature type="transmembrane region" description="Helical" evidence="1">
    <location>
        <begin position="41"/>
        <end position="59"/>
    </location>
</feature>
<dbReference type="RefSeq" id="WP_136953720.1">
    <property type="nucleotide sequence ID" value="NZ_CP039712.1"/>
</dbReference>
<organism evidence="2 3">
    <name type="scientific">Vagococcus zengguangii</name>
    <dbReference type="NCBI Taxonomy" id="2571750"/>
    <lineage>
        <taxon>Bacteria</taxon>
        <taxon>Bacillati</taxon>
        <taxon>Bacillota</taxon>
        <taxon>Bacilli</taxon>
        <taxon>Lactobacillales</taxon>
        <taxon>Enterococcaceae</taxon>
        <taxon>Vagococcus</taxon>
    </lineage>
</organism>
<evidence type="ECO:0000256" key="1">
    <source>
        <dbReference type="SAM" id="Phobius"/>
    </source>
</evidence>
<evidence type="ECO:0000313" key="2">
    <source>
        <dbReference type="EMBL" id="QCI86898.1"/>
    </source>
</evidence>
<evidence type="ECO:0000313" key="3">
    <source>
        <dbReference type="Proteomes" id="UP000298615"/>
    </source>
</evidence>
<gene>
    <name evidence="2" type="ORF">FA707_07920</name>
</gene>
<name>A0A4D7CS14_9ENTE</name>
<dbReference type="EMBL" id="CP039712">
    <property type="protein sequence ID" value="QCI86898.1"/>
    <property type="molecule type" value="Genomic_DNA"/>
</dbReference>
<feature type="transmembrane region" description="Helical" evidence="1">
    <location>
        <begin position="65"/>
        <end position="82"/>
    </location>
</feature>
<protein>
    <submittedName>
        <fullName evidence="2">Uncharacterized protein</fullName>
    </submittedName>
</protein>
<reference evidence="2 3" key="1">
    <citation type="submission" date="2019-04" db="EMBL/GenBank/DDBJ databases">
        <title>Vagococcus sp. nov., isolated from faeces of yaks (Bos grunniens).</title>
        <authorList>
            <person name="Ge Y."/>
        </authorList>
    </citation>
    <scope>NUCLEOTIDE SEQUENCE [LARGE SCALE GENOMIC DNA]</scope>
    <source>
        <strain evidence="2 3">MN-17</strain>
    </source>
</reference>
<keyword evidence="1" id="KW-1133">Transmembrane helix</keyword>
<keyword evidence="1" id="KW-0812">Transmembrane</keyword>
<dbReference type="Proteomes" id="UP000298615">
    <property type="component" value="Chromosome"/>
</dbReference>
<keyword evidence="1" id="KW-0472">Membrane</keyword>
<sequence>MDKNELLNYLLNQQKRTKVATKLEKTLRNQKNVEADMKKKWNGTIYASIIVATLLRIMYYPYNNYMMFTTFLYVLGIGLFLLRRNKVQVCANKVSETEQLLKNEMSKPEYLEGLHNFPVKFYDFDSTYRLYNLVSESRANTLQEAFNLLELQLNAEYQNHLAEQNLKASEAAERNTRVSAITSVITAYNTSKKK</sequence>
<dbReference type="KEGG" id="vao:FA707_07920"/>
<proteinExistence type="predicted"/>
<keyword evidence="3" id="KW-1185">Reference proteome</keyword>
<dbReference type="AlphaFoldDB" id="A0A4D7CS14"/>